<dbReference type="InterPro" id="IPR001394">
    <property type="entry name" value="Peptidase_C19_UCH"/>
</dbReference>
<evidence type="ECO:0000259" key="3">
    <source>
        <dbReference type="PROSITE" id="PS50157"/>
    </source>
</evidence>
<evidence type="ECO:0000256" key="1">
    <source>
        <dbReference type="PROSITE-ProRule" id="PRU00042"/>
    </source>
</evidence>
<dbReference type="SUPFAM" id="SSF54001">
    <property type="entry name" value="Cysteine proteinases"/>
    <property type="match status" value="1"/>
</dbReference>
<dbReference type="AlphaFoldDB" id="A0A812Z626"/>
<evidence type="ECO:0000313" key="6">
    <source>
        <dbReference type="Proteomes" id="UP000601435"/>
    </source>
</evidence>
<feature type="compositionally biased region" description="Basic and acidic residues" evidence="2">
    <location>
        <begin position="802"/>
        <end position="819"/>
    </location>
</feature>
<feature type="domain" description="USP" evidence="4">
    <location>
        <begin position="453"/>
        <end position="690"/>
    </location>
</feature>
<dbReference type="EMBL" id="CAJNJA010046038">
    <property type="protein sequence ID" value="CAE7814076.1"/>
    <property type="molecule type" value="Genomic_DNA"/>
</dbReference>
<dbReference type="GO" id="GO:0016579">
    <property type="term" value="P:protein deubiquitination"/>
    <property type="evidence" value="ECO:0007669"/>
    <property type="project" value="InterPro"/>
</dbReference>
<protein>
    <recommendedName>
        <fullName evidence="7">C2H2-type domain-containing protein</fullName>
    </recommendedName>
</protein>
<dbReference type="GO" id="GO:0004843">
    <property type="term" value="F:cysteine-type deubiquitinase activity"/>
    <property type="evidence" value="ECO:0007669"/>
    <property type="project" value="InterPro"/>
</dbReference>
<dbReference type="InterPro" id="IPR018200">
    <property type="entry name" value="USP_CS"/>
</dbReference>
<accession>A0A812Z626</accession>
<keyword evidence="1" id="KW-0863">Zinc-finger</keyword>
<keyword evidence="1" id="KW-0479">Metal-binding</keyword>
<dbReference type="OrthoDB" id="346743at2759"/>
<evidence type="ECO:0000256" key="2">
    <source>
        <dbReference type="SAM" id="MobiDB-lite"/>
    </source>
</evidence>
<keyword evidence="6" id="KW-1185">Reference proteome</keyword>
<feature type="region of interest" description="Disordered" evidence="2">
    <location>
        <begin position="718"/>
        <end position="819"/>
    </location>
</feature>
<dbReference type="PROSITE" id="PS50235">
    <property type="entry name" value="USP_3"/>
    <property type="match status" value="1"/>
</dbReference>
<feature type="non-terminal residue" evidence="5">
    <location>
        <position position="1054"/>
    </location>
</feature>
<dbReference type="Pfam" id="PF00443">
    <property type="entry name" value="UCH"/>
    <property type="match status" value="1"/>
</dbReference>
<evidence type="ECO:0000259" key="4">
    <source>
        <dbReference type="PROSITE" id="PS50235"/>
    </source>
</evidence>
<dbReference type="GO" id="GO:0008270">
    <property type="term" value="F:zinc ion binding"/>
    <property type="evidence" value="ECO:0007669"/>
    <property type="project" value="UniProtKB-KW"/>
</dbReference>
<dbReference type="InterPro" id="IPR028889">
    <property type="entry name" value="USP"/>
</dbReference>
<comment type="caution">
    <text evidence="5">The sequence shown here is derived from an EMBL/GenBank/DDBJ whole genome shotgun (WGS) entry which is preliminary data.</text>
</comment>
<feature type="domain" description="C2H2-type" evidence="3">
    <location>
        <begin position="323"/>
        <end position="353"/>
    </location>
</feature>
<evidence type="ECO:0008006" key="7">
    <source>
        <dbReference type="Google" id="ProtNLM"/>
    </source>
</evidence>
<feature type="compositionally biased region" description="Gly residues" evidence="2">
    <location>
        <begin position="756"/>
        <end position="769"/>
    </location>
</feature>
<proteinExistence type="predicted"/>
<sequence>AWKDAAETAAVKLSMVSRQALCSDDPHVPSDWTRVQLAWLAKAGKTPNCPEHLRSIGLMPADAKAFLLILRDAAARPILTALWSTPQYAYRAGSSTSDALLRAFDALPHAEIWVSLLEAGVDEALAATLVQVHIQTRCSFVYFVNALPPFPQAVMRGRFPRVLRRILIIIDLLSSLGRHWCGRMVPNTYGSGRDLETCCFLFYWLLSKDSWSWDVFYVPGAPFPPPTGHLRKILRVHEEGISNLQVMQQAKVDPGEFLSLQIGRKEDSIRADLHRCPDMKAPELDRAGQLCCKLYEVLLHTSKSSATSLVSSVLTPVLESANLPCPECGVYYVTKEGLQMHIKHRHPHLNQQARLPFRRDEHSLFGLPICRFCKARLFDWKSLGRHITTGTCLRIKEFLAEGLSEPLMLQRLAAEEAAAPTAPPDGAQSGDTVHAQVEDALRLSNSQLAKQGESLRVLARHCALCKQIIKAAGKIKVHWGATHPREYAAVKGSAEAEDEPLDYALWTTLRTPVDGIRQHDAAEFALSLLGGMDLTFGCWESRTFEDEQLVVPHQGVQPIALAVHGAEPTLELLIRRWHRQEYLHALVDVPGVLLLQIARYGGGRKLHNRVIHPRFLRFPVFQVGMQVQWELFRLAAVIEHIGETMNSGHYRALLRIEGQWWHTDDSCDAVAVEWSAAFERTSYLLMLAVDDRNGPDSMEVEGAEEWAFFQAYWPNGMPPPAAASAPPSEPSTEATEATREREAKAARTEDSKGTDGRGQGNGNGKGGRNPGVKRPQGAGTQGQASSWNRGAGSGSGWGNRSGWKDSDWKADRGSGGRESDKDLRHVWYVLEMMQRLILRHEDSINLLKLESSFVMHMRLNVPSSVASMLYAAANSWRQIKQAEPSKLDRPMRAALLYCLFMELKSRLETVVGKPDDMARMEKLGWLAQGPPVVWSYLTWDSVNQKQIVDTSKVPLSQNEVMEHIQTVTRLCPRLNVVARFHPTRPMAEEMRGDSLVFLLQTGQHGEGAAEMRDALAVLCHSSVMNLVAMQLKVDRFARSKLANAIAECLSKAQK</sequence>
<name>A0A812Z626_9DINO</name>
<dbReference type="SMART" id="SM00355">
    <property type="entry name" value="ZnF_C2H2"/>
    <property type="match status" value="2"/>
</dbReference>
<dbReference type="PROSITE" id="PS50157">
    <property type="entry name" value="ZINC_FINGER_C2H2_2"/>
    <property type="match status" value="1"/>
</dbReference>
<dbReference type="PROSITE" id="PS00028">
    <property type="entry name" value="ZINC_FINGER_C2H2_1"/>
    <property type="match status" value="1"/>
</dbReference>
<dbReference type="InterPro" id="IPR038765">
    <property type="entry name" value="Papain-like_cys_pep_sf"/>
</dbReference>
<gene>
    <name evidence="5" type="ORF">SNEC2469_LOCUS24149</name>
</gene>
<dbReference type="PROSITE" id="PS00973">
    <property type="entry name" value="USP_2"/>
    <property type="match status" value="1"/>
</dbReference>
<dbReference type="Gene3D" id="3.90.70.10">
    <property type="entry name" value="Cysteine proteinases"/>
    <property type="match status" value="1"/>
</dbReference>
<keyword evidence="1" id="KW-0862">Zinc</keyword>
<dbReference type="CDD" id="cd02257">
    <property type="entry name" value="Peptidase_C19"/>
    <property type="match status" value="1"/>
</dbReference>
<dbReference type="InterPro" id="IPR013087">
    <property type="entry name" value="Znf_C2H2_type"/>
</dbReference>
<evidence type="ECO:0000313" key="5">
    <source>
        <dbReference type="EMBL" id="CAE7814076.1"/>
    </source>
</evidence>
<feature type="compositionally biased region" description="Basic and acidic residues" evidence="2">
    <location>
        <begin position="736"/>
        <end position="755"/>
    </location>
</feature>
<dbReference type="Proteomes" id="UP000601435">
    <property type="component" value="Unassembled WGS sequence"/>
</dbReference>
<organism evidence="5 6">
    <name type="scientific">Symbiodinium necroappetens</name>
    <dbReference type="NCBI Taxonomy" id="1628268"/>
    <lineage>
        <taxon>Eukaryota</taxon>
        <taxon>Sar</taxon>
        <taxon>Alveolata</taxon>
        <taxon>Dinophyceae</taxon>
        <taxon>Suessiales</taxon>
        <taxon>Symbiodiniaceae</taxon>
        <taxon>Symbiodinium</taxon>
    </lineage>
</organism>
<feature type="compositionally biased region" description="Low complexity" evidence="2">
    <location>
        <begin position="722"/>
        <end position="735"/>
    </location>
</feature>
<reference evidence="5" key="1">
    <citation type="submission" date="2021-02" db="EMBL/GenBank/DDBJ databases">
        <authorList>
            <person name="Dougan E. K."/>
            <person name="Rhodes N."/>
            <person name="Thang M."/>
            <person name="Chan C."/>
        </authorList>
    </citation>
    <scope>NUCLEOTIDE SEQUENCE</scope>
</reference>